<organism evidence="2 3">
    <name type="scientific">Streptomyces solicavernae</name>
    <dbReference type="NCBI Taxonomy" id="3043614"/>
    <lineage>
        <taxon>Bacteria</taxon>
        <taxon>Bacillati</taxon>
        <taxon>Actinomycetota</taxon>
        <taxon>Actinomycetes</taxon>
        <taxon>Kitasatosporales</taxon>
        <taxon>Streptomycetaceae</taxon>
        <taxon>Streptomyces</taxon>
    </lineage>
</organism>
<accession>A0ABT6RW31</accession>
<comment type="caution">
    <text evidence="2">The sequence shown here is derived from an EMBL/GenBank/DDBJ whole genome shotgun (WGS) entry which is preliminary data.</text>
</comment>
<protein>
    <submittedName>
        <fullName evidence="2">DUF397 domain-containing protein</fullName>
    </submittedName>
</protein>
<evidence type="ECO:0000313" key="3">
    <source>
        <dbReference type="Proteomes" id="UP001224661"/>
    </source>
</evidence>
<dbReference type="EMBL" id="JASCIR010000018">
    <property type="protein sequence ID" value="MDI3388655.1"/>
    <property type="molecule type" value="Genomic_DNA"/>
</dbReference>
<evidence type="ECO:0000259" key="1">
    <source>
        <dbReference type="Pfam" id="PF04149"/>
    </source>
</evidence>
<dbReference type="Proteomes" id="UP001224661">
    <property type="component" value="Unassembled WGS sequence"/>
</dbReference>
<sequence>MREYDLRNAHWHKSSYSDQHGGDCVEVAQNLPGIVPVRDTKLSGDGPVLLVPARSWAEFIEAVKA</sequence>
<dbReference type="Pfam" id="PF04149">
    <property type="entry name" value="DUF397"/>
    <property type="match status" value="1"/>
</dbReference>
<feature type="domain" description="DUF397" evidence="1">
    <location>
        <begin position="9"/>
        <end position="64"/>
    </location>
</feature>
<name>A0ABT6RW31_9ACTN</name>
<keyword evidence="3" id="KW-1185">Reference proteome</keyword>
<evidence type="ECO:0000313" key="2">
    <source>
        <dbReference type="EMBL" id="MDI3388655.1"/>
    </source>
</evidence>
<dbReference type="InterPro" id="IPR007278">
    <property type="entry name" value="DUF397"/>
</dbReference>
<reference evidence="2 3" key="1">
    <citation type="submission" date="2023-05" db="EMBL/GenBank/DDBJ databases">
        <title>Draft genome sequence of Streptomyces sp. B-S-A8 isolated from a cave soil in Thailand.</title>
        <authorList>
            <person name="Chamroensaksri N."/>
            <person name="Muangham S."/>
        </authorList>
    </citation>
    <scope>NUCLEOTIDE SEQUENCE [LARGE SCALE GENOMIC DNA]</scope>
    <source>
        <strain evidence="2 3">B-S-A8</strain>
    </source>
</reference>
<gene>
    <name evidence="2" type="ORF">QIS99_20955</name>
</gene>
<proteinExistence type="predicted"/>
<dbReference type="RefSeq" id="WP_282515103.1">
    <property type="nucleotide sequence ID" value="NZ_JASCIR010000018.1"/>
</dbReference>